<gene>
    <name evidence="2" type="ORF">CXZ10_11915</name>
</gene>
<keyword evidence="1" id="KW-1133">Transmembrane helix</keyword>
<dbReference type="OrthoDB" id="8116764at2"/>
<reference evidence="2 3" key="1">
    <citation type="submission" date="2017-12" db="EMBL/GenBank/DDBJ databases">
        <title>Anaerobic carbon monoxide metabolism by Pleomorphomonas carboxyditropha sp. nov., a new mesophilic hydrogenogenic carboxidotroph.</title>
        <authorList>
            <person name="Esquivel-Elizondo S."/>
            <person name="Krajmalnik-Brown R."/>
        </authorList>
    </citation>
    <scope>NUCLEOTIDE SEQUENCE [LARGE SCALE GENOMIC DNA]</scope>
    <source>
        <strain evidence="2 3">R5-392</strain>
    </source>
</reference>
<proteinExistence type="predicted"/>
<keyword evidence="1" id="KW-0472">Membrane</keyword>
<accession>A0A1I4SB19</accession>
<protein>
    <recommendedName>
        <fullName evidence="4">DUF1127 domain-containing protein</fullName>
    </recommendedName>
</protein>
<evidence type="ECO:0000256" key="1">
    <source>
        <dbReference type="SAM" id="Phobius"/>
    </source>
</evidence>
<evidence type="ECO:0000313" key="2">
    <source>
        <dbReference type="EMBL" id="PKR88820.1"/>
    </source>
</evidence>
<evidence type="ECO:0000313" key="3">
    <source>
        <dbReference type="Proteomes" id="UP000233491"/>
    </source>
</evidence>
<keyword evidence="3" id="KW-1185">Reference proteome</keyword>
<organism evidence="2 3">
    <name type="scientific">Pleomorphomonas diazotrophica</name>
    <dbReference type="NCBI Taxonomy" id="1166257"/>
    <lineage>
        <taxon>Bacteria</taxon>
        <taxon>Pseudomonadati</taxon>
        <taxon>Pseudomonadota</taxon>
        <taxon>Alphaproteobacteria</taxon>
        <taxon>Hyphomicrobiales</taxon>
        <taxon>Pleomorphomonadaceae</taxon>
        <taxon>Pleomorphomonas</taxon>
    </lineage>
</organism>
<dbReference type="AlphaFoldDB" id="A0A1I4SB19"/>
<dbReference type="RefSeq" id="WP_101289540.1">
    <property type="nucleotide sequence ID" value="NZ_FOUQ01000003.1"/>
</dbReference>
<name>A0A1I4SB19_9HYPH</name>
<keyword evidence="1" id="KW-0812">Transmembrane</keyword>
<sequence>MTCVDHTVVRRGLGRAVFLSAPAVLAGAFAALARWRGANIEDLNEHMLRDIGVMDGRATEAGMRRAADRRYELDRF</sequence>
<evidence type="ECO:0008006" key="4">
    <source>
        <dbReference type="Google" id="ProtNLM"/>
    </source>
</evidence>
<feature type="transmembrane region" description="Helical" evidence="1">
    <location>
        <begin position="12"/>
        <end position="33"/>
    </location>
</feature>
<dbReference type="EMBL" id="PJNW01000009">
    <property type="protein sequence ID" value="PKR88820.1"/>
    <property type="molecule type" value="Genomic_DNA"/>
</dbReference>
<comment type="caution">
    <text evidence="2">The sequence shown here is derived from an EMBL/GenBank/DDBJ whole genome shotgun (WGS) entry which is preliminary data.</text>
</comment>
<dbReference type="Proteomes" id="UP000233491">
    <property type="component" value="Unassembled WGS sequence"/>
</dbReference>